<evidence type="ECO:0000256" key="1">
    <source>
        <dbReference type="SAM" id="MobiDB-lite"/>
    </source>
</evidence>
<sequence>MPSESEQLHARRPLPYAPVAGALRAVETFLLSGGQQTARRNAWAAVVADRQRARDRREAEHEMAALAGGRTFGERGPSPLPR</sequence>
<feature type="region of interest" description="Disordered" evidence="1">
    <location>
        <begin position="58"/>
        <end position="82"/>
    </location>
</feature>
<keyword evidence="3" id="KW-1185">Reference proteome</keyword>
<proteinExistence type="predicted"/>
<protein>
    <submittedName>
        <fullName evidence="2">Uncharacterized protein</fullName>
    </submittedName>
</protein>
<dbReference type="Proteomes" id="UP001344658">
    <property type="component" value="Unassembled WGS sequence"/>
</dbReference>
<evidence type="ECO:0000313" key="3">
    <source>
        <dbReference type="Proteomes" id="UP001344658"/>
    </source>
</evidence>
<organism evidence="2 3">
    <name type="scientific">Actinacidiphila polyblastidii</name>
    <dbReference type="NCBI Taxonomy" id="3110430"/>
    <lineage>
        <taxon>Bacteria</taxon>
        <taxon>Bacillati</taxon>
        <taxon>Actinomycetota</taxon>
        <taxon>Actinomycetes</taxon>
        <taxon>Kitasatosporales</taxon>
        <taxon>Streptomycetaceae</taxon>
        <taxon>Actinacidiphila</taxon>
    </lineage>
</organism>
<comment type="caution">
    <text evidence="2">The sequence shown here is derived from an EMBL/GenBank/DDBJ whole genome shotgun (WGS) entry which is preliminary data.</text>
</comment>
<evidence type="ECO:0000313" key="2">
    <source>
        <dbReference type="EMBL" id="MEE4544134.1"/>
    </source>
</evidence>
<gene>
    <name evidence="2" type="ORF">V2S66_19420</name>
</gene>
<dbReference type="EMBL" id="JAZEWV010000015">
    <property type="protein sequence ID" value="MEE4544134.1"/>
    <property type="molecule type" value="Genomic_DNA"/>
</dbReference>
<reference evidence="2 3" key="1">
    <citation type="submission" date="2023-12" db="EMBL/GenBank/DDBJ databases">
        <title>Streptomyces sp. V4-01.</title>
        <authorList>
            <person name="Somphong A."/>
            <person name="Phongsopitanun W."/>
        </authorList>
    </citation>
    <scope>NUCLEOTIDE SEQUENCE [LARGE SCALE GENOMIC DNA]</scope>
    <source>
        <strain evidence="2 3">V4-01</strain>
    </source>
</reference>
<name>A0ABU7PE93_9ACTN</name>
<dbReference type="RefSeq" id="WP_330797124.1">
    <property type="nucleotide sequence ID" value="NZ_JAZEWV010000015.1"/>
</dbReference>
<accession>A0ABU7PE93</accession>